<dbReference type="InterPro" id="IPR019316">
    <property type="entry name" value="G8_domain"/>
</dbReference>
<dbReference type="Pfam" id="PF10162">
    <property type="entry name" value="G8"/>
    <property type="match status" value="1"/>
</dbReference>
<keyword evidence="5" id="KW-0378">Hydrolase</keyword>
<dbReference type="InterPro" id="IPR055400">
    <property type="entry name" value="CEMIP_X"/>
</dbReference>
<evidence type="ECO:0000259" key="10">
    <source>
        <dbReference type="PROSITE" id="PS51484"/>
    </source>
</evidence>
<dbReference type="InterPro" id="IPR036383">
    <property type="entry name" value="TSP1_rpt_sf"/>
</dbReference>
<evidence type="ECO:0000256" key="1">
    <source>
        <dbReference type="ARBA" id="ARBA00004236"/>
    </source>
</evidence>
<dbReference type="PANTHER" id="PTHR15535:SF17">
    <property type="entry name" value="TRANSMEMBRANE PROTEIN"/>
    <property type="match status" value="1"/>
</dbReference>
<gene>
    <name evidence="11" type="ORF">V1264_006095</name>
</gene>
<dbReference type="Proteomes" id="UP001374579">
    <property type="component" value="Unassembled WGS sequence"/>
</dbReference>
<comment type="caution">
    <text evidence="11">The sequence shown here is derived from an EMBL/GenBank/DDBJ whole genome shotgun (WGS) entry which is preliminary data.</text>
</comment>
<evidence type="ECO:0000256" key="8">
    <source>
        <dbReference type="ARBA" id="ARBA00023295"/>
    </source>
</evidence>
<keyword evidence="4" id="KW-0677">Repeat</keyword>
<dbReference type="PROSITE" id="PS51484">
    <property type="entry name" value="G8"/>
    <property type="match status" value="1"/>
</dbReference>
<comment type="subcellular location">
    <subcellularLocation>
        <location evidence="1">Cell membrane</location>
    </subcellularLocation>
</comment>
<dbReference type="FunFam" id="2.20.100.10:FF:000007">
    <property type="entry name" value="Thrombospondin 1"/>
    <property type="match status" value="1"/>
</dbReference>
<dbReference type="SUPFAM" id="SSF51126">
    <property type="entry name" value="Pectin lyase-like"/>
    <property type="match status" value="1"/>
</dbReference>
<dbReference type="InterPro" id="IPR039477">
    <property type="entry name" value="ILEI/PANDER_dom"/>
</dbReference>
<keyword evidence="6" id="KW-1015">Disulfide bond</keyword>
<dbReference type="EMBL" id="JBAMIC010000018">
    <property type="protein sequence ID" value="KAK7094558.1"/>
    <property type="molecule type" value="Genomic_DNA"/>
</dbReference>
<feature type="signal peptide" evidence="9">
    <location>
        <begin position="1"/>
        <end position="23"/>
    </location>
</feature>
<dbReference type="SUPFAM" id="SSF82895">
    <property type="entry name" value="TSP-1 type 1 repeat"/>
    <property type="match status" value="1"/>
</dbReference>
<keyword evidence="8" id="KW-0326">Glycosidase</keyword>
<proteinExistence type="inferred from homology"/>
<name>A0AAN9AWI7_9CAEN</name>
<dbReference type="SMART" id="SM00209">
    <property type="entry name" value="TSP1"/>
    <property type="match status" value="1"/>
</dbReference>
<evidence type="ECO:0000256" key="3">
    <source>
        <dbReference type="ARBA" id="ARBA00022475"/>
    </source>
</evidence>
<dbReference type="InterPro" id="IPR011050">
    <property type="entry name" value="Pectin_lyase_fold/virulence"/>
</dbReference>
<dbReference type="Pfam" id="PF00090">
    <property type="entry name" value="TSP_1"/>
    <property type="match status" value="1"/>
</dbReference>
<evidence type="ECO:0000256" key="9">
    <source>
        <dbReference type="SAM" id="SignalP"/>
    </source>
</evidence>
<evidence type="ECO:0000313" key="12">
    <source>
        <dbReference type="Proteomes" id="UP001374579"/>
    </source>
</evidence>
<evidence type="ECO:0000256" key="4">
    <source>
        <dbReference type="ARBA" id="ARBA00022737"/>
    </source>
</evidence>
<dbReference type="Pfam" id="PF15711">
    <property type="entry name" value="ILEI"/>
    <property type="match status" value="1"/>
</dbReference>
<evidence type="ECO:0000256" key="6">
    <source>
        <dbReference type="ARBA" id="ARBA00023157"/>
    </source>
</evidence>
<keyword evidence="7" id="KW-0325">Glycoprotein</keyword>
<evidence type="ECO:0000313" key="11">
    <source>
        <dbReference type="EMBL" id="KAK7094558.1"/>
    </source>
</evidence>
<organism evidence="11 12">
    <name type="scientific">Littorina saxatilis</name>
    <dbReference type="NCBI Taxonomy" id="31220"/>
    <lineage>
        <taxon>Eukaryota</taxon>
        <taxon>Metazoa</taxon>
        <taxon>Spiralia</taxon>
        <taxon>Lophotrochozoa</taxon>
        <taxon>Mollusca</taxon>
        <taxon>Gastropoda</taxon>
        <taxon>Caenogastropoda</taxon>
        <taxon>Littorinimorpha</taxon>
        <taxon>Littorinoidea</taxon>
        <taxon>Littorinidae</taxon>
        <taxon>Littorina</taxon>
    </lineage>
</organism>
<protein>
    <recommendedName>
        <fullName evidence="10">G8 domain-containing protein</fullName>
    </recommendedName>
</protein>
<dbReference type="PANTHER" id="PTHR15535">
    <property type="entry name" value="TRANSMEMBRANE PROTEIN 2-RELATED"/>
    <property type="match status" value="1"/>
</dbReference>
<dbReference type="Gene3D" id="2.20.100.10">
    <property type="entry name" value="Thrombospondin type-1 (TSP1) repeat"/>
    <property type="match status" value="1"/>
</dbReference>
<keyword evidence="9" id="KW-0732">Signal</keyword>
<dbReference type="SMART" id="SM01225">
    <property type="entry name" value="G8"/>
    <property type="match status" value="1"/>
</dbReference>
<evidence type="ECO:0000256" key="7">
    <source>
        <dbReference type="ARBA" id="ARBA00023180"/>
    </source>
</evidence>
<accession>A0AAN9AWI7</accession>
<dbReference type="GO" id="GO:0005886">
    <property type="term" value="C:plasma membrane"/>
    <property type="evidence" value="ECO:0007669"/>
    <property type="project" value="UniProtKB-SubCell"/>
</dbReference>
<comment type="similarity">
    <text evidence="2">Belongs to the CEMIP family.</text>
</comment>
<sequence>MTRYVTSVWMTLVVMTFVRSSLGACPDKASGLQHWSDVNTWPNHKKPTLDSNSKVVISDHVLIDEWVPPLHSITINKGASLIFSPWVDHDLRLHFIHIYGDMHIGSHDCKFPRKVNITLIGKKGDLTEDQDFGEKYIGVAPGGTLELHGEDKLSWTKLTATVHKLRYNSGLHYEHKYTKDRTEWQKGVGVFVFDHHTGALSRKRFFQTAAGDDWTRKHDPPAMVDYLNKVQDGEVVALAVQHTIKISSTIDLRDVYRAVETLAYGHVTGNSTIRGLQEKDAFVLITQKGNPDSTVESVKHKTGSKSQLARVSLTLMDRHLKVTAMSYIENANVYPNYVNVRSMTTTAGYPTIHTVDDVSTWKPGDRVVLTSTDYMWQQAEEATVVTCTTCNGHSLKLDFEAQYEHWGEITDGVDMRGEVGLLTRNILIQGEMEDSCPPANGNCQDFHSDTFGGHIKIVKGFKNVHIEGVELYHMGQQTSKGRYPIHFHLCYDVDSVGHYDNPAYVRSNSIHYAFSRCVTVHGTHGLTVADNVAYHTYGHCFFLEDGGEKRNVFDGNLGLSTRNGKILPSDSKAATFWLTSPLVTVKNNVAAGGEKGPGFWYIFPDEPQGPSKALGFMQRNEARHTPYTEFTNNVAHSYFQAGLFADNKVEPDETVGGNNDYEPHVNPLDTKSPQTPTILHRLTAYKNMYQQVWVRGGWFVIDHASLSDSAQGITMASSAGGEQFMTNSIIVGESRNGGEPTGIWSAKEGRSNYMPRSVPLQYAINTPIQGFIFYDGPVYGENIYFNGFVDNENRTSSALGFHRHNYYGSSPVSSITNGHFGFNDGHATGNRMFDGDSHVHGFSDYDGDIMATFRDTDGSVTGVHGGAQVVKPGNYFTTARCYVRDNWKVAICPHKFGELELYTKNEAIHKSTGAIMVRDDRPNDPVTIPWHEARSMMTILGGSHSYTLHWTNKVPADLELRLHGAEKDLWVRIGVCIPRNADFELLTYAPHWKPERKLWISLNSVHELDADTTGYAYFWDKHTGLLFFKFQNFETRTKNVTSDCLGNCANVHLTIKSGDLNDKDCRHRAYGPYKRAAIDNRHALHSIPLPASDSAPPKGWGAGATLPFKTRQKVDGGWGSWSVWSACTKTCGGGIQTRLRACNKPRPQNGGHICEGNRAKTLDCHTTPCQQTPPLIGR</sequence>
<evidence type="ECO:0000256" key="2">
    <source>
        <dbReference type="ARBA" id="ARBA00007586"/>
    </source>
</evidence>
<dbReference type="GO" id="GO:0016798">
    <property type="term" value="F:hydrolase activity, acting on glycosyl bonds"/>
    <property type="evidence" value="ECO:0007669"/>
    <property type="project" value="UniProtKB-KW"/>
</dbReference>
<dbReference type="InterPro" id="IPR000884">
    <property type="entry name" value="TSP1_rpt"/>
</dbReference>
<feature type="chain" id="PRO_5043033101" description="G8 domain-containing protein" evidence="9">
    <location>
        <begin position="24"/>
        <end position="1178"/>
    </location>
</feature>
<dbReference type="InterPro" id="IPR052252">
    <property type="entry name" value="CEMIP/CEMIP2"/>
</dbReference>
<reference evidence="11 12" key="1">
    <citation type="submission" date="2024-02" db="EMBL/GenBank/DDBJ databases">
        <title>Chromosome-scale genome assembly of the rough periwinkle Littorina saxatilis.</title>
        <authorList>
            <person name="De Jode A."/>
            <person name="Faria R."/>
            <person name="Formenti G."/>
            <person name="Sims Y."/>
            <person name="Smith T.P."/>
            <person name="Tracey A."/>
            <person name="Wood J.M.D."/>
            <person name="Zagrodzka Z.B."/>
            <person name="Johannesson K."/>
            <person name="Butlin R.K."/>
            <person name="Leder E.H."/>
        </authorList>
    </citation>
    <scope>NUCLEOTIDE SEQUENCE [LARGE SCALE GENOMIC DNA]</scope>
    <source>
        <strain evidence="11">Snail1</strain>
        <tissue evidence="11">Muscle</tissue>
    </source>
</reference>
<evidence type="ECO:0000256" key="5">
    <source>
        <dbReference type="ARBA" id="ARBA00022801"/>
    </source>
</evidence>
<dbReference type="Pfam" id="PF24606">
    <property type="entry name" value="CEMIP_beta-hel"/>
    <property type="match status" value="1"/>
</dbReference>
<dbReference type="AlphaFoldDB" id="A0AAN9AWI7"/>
<dbReference type="PROSITE" id="PS50092">
    <property type="entry name" value="TSP1"/>
    <property type="match status" value="1"/>
</dbReference>
<dbReference type="Pfam" id="PF24605">
    <property type="entry name" value="CEMIP_X"/>
    <property type="match status" value="1"/>
</dbReference>
<feature type="domain" description="G8" evidence="10">
    <location>
        <begin position="39"/>
        <end position="160"/>
    </location>
</feature>
<keyword evidence="3" id="KW-0472">Membrane</keyword>
<dbReference type="InterPro" id="IPR055401">
    <property type="entry name" value="CEMIP_beta-hel_dom"/>
</dbReference>
<keyword evidence="12" id="KW-1185">Reference proteome</keyword>
<keyword evidence="3" id="KW-1003">Cell membrane</keyword>